<keyword evidence="10" id="KW-1185">Reference proteome</keyword>
<dbReference type="Proteomes" id="UP000276991">
    <property type="component" value="Unassembled WGS sequence"/>
</dbReference>
<dbReference type="InterPro" id="IPR052319">
    <property type="entry name" value="Centriolar_ciliogenesis_assoc"/>
</dbReference>
<dbReference type="AlphaFoldDB" id="A0A498SLI0"/>
<dbReference type="PANTHER" id="PTHR34174">
    <property type="entry name" value="HYDROLETHALUS SYNDROME PROTEIN 1"/>
    <property type="match status" value="1"/>
</dbReference>
<evidence type="ECO:0000256" key="7">
    <source>
        <dbReference type="ARBA" id="ARBA00023273"/>
    </source>
</evidence>
<keyword evidence="5" id="KW-0970">Cilium biogenesis/degradation</keyword>
<evidence type="ECO:0000259" key="8">
    <source>
        <dbReference type="Pfam" id="PF15311"/>
    </source>
</evidence>
<name>A0A498SLI0_ACAVI</name>
<gene>
    <name evidence="9" type="ORF">NAV_LOCUS5623</name>
</gene>
<keyword evidence="7" id="KW-0966">Cell projection</keyword>
<evidence type="ECO:0000313" key="10">
    <source>
        <dbReference type="Proteomes" id="UP000276991"/>
    </source>
</evidence>
<sequence length="289" mass="33758">MSLWKCRGSFVELFMESFTEKELLATINDMGYDLSPEELVFFKKEMDKFLDELERENEQQSQDQNVSFSSLMKDISQLSTCDIPCISDKEELIYAEQYRCLQSHENPELRKNQGNAARSSTSINRYGILNRDEIVNILDDGYRCLRQITVDNNRLQDLNSRLEESLYHSRTRSLSSDEDKPKIVFAQAVNDVKDKVKSDNVQIAVDPAIRPVLHPLPGGVPFRHDPVKKYELYKKGWLENPPPGEKKRLSLRWKVREFMLRRDISGVKPLDLARRRISNPDWCPRPYLD</sequence>
<evidence type="ECO:0000256" key="1">
    <source>
        <dbReference type="ARBA" id="ARBA00004114"/>
    </source>
</evidence>
<dbReference type="InterPro" id="IPR027918">
    <property type="entry name" value="HYLS1_C_dom"/>
</dbReference>
<accession>A0A498SLI0</accession>
<dbReference type="GO" id="GO:0005814">
    <property type="term" value="C:centriole"/>
    <property type="evidence" value="ECO:0007669"/>
    <property type="project" value="UniProtKB-SubCell"/>
</dbReference>
<dbReference type="PANTHER" id="PTHR34174:SF1">
    <property type="entry name" value="CENTRIOLAR AND CILIOGENESIS-ASSOCIATED PROTEIN HYLS1"/>
    <property type="match status" value="1"/>
</dbReference>
<protein>
    <recommendedName>
        <fullName evidence="8">Centriolar and ciliogenesis-associated protein HYLS1 C-terminal domain-containing protein</fullName>
    </recommendedName>
</protein>
<dbReference type="GO" id="GO:0097730">
    <property type="term" value="C:non-motile cilium"/>
    <property type="evidence" value="ECO:0007669"/>
    <property type="project" value="TreeGrafter"/>
</dbReference>
<reference evidence="9 10" key="1">
    <citation type="submission" date="2018-08" db="EMBL/GenBank/DDBJ databases">
        <authorList>
            <person name="Laetsch R D."/>
            <person name="Stevens L."/>
            <person name="Kumar S."/>
            <person name="Blaxter L. M."/>
        </authorList>
    </citation>
    <scope>NUCLEOTIDE SEQUENCE [LARGE SCALE GENOMIC DNA]</scope>
</reference>
<keyword evidence="4" id="KW-0963">Cytoplasm</keyword>
<evidence type="ECO:0000256" key="3">
    <source>
        <dbReference type="ARBA" id="ARBA00010091"/>
    </source>
</evidence>
<evidence type="ECO:0000256" key="4">
    <source>
        <dbReference type="ARBA" id="ARBA00022490"/>
    </source>
</evidence>
<dbReference type="GO" id="GO:0060271">
    <property type="term" value="P:cilium assembly"/>
    <property type="evidence" value="ECO:0007669"/>
    <property type="project" value="TreeGrafter"/>
</dbReference>
<evidence type="ECO:0000256" key="5">
    <source>
        <dbReference type="ARBA" id="ARBA00022794"/>
    </source>
</evidence>
<comment type="subcellular location">
    <subcellularLocation>
        <location evidence="2">Cell projection</location>
        <location evidence="2">Cilium</location>
    </subcellularLocation>
    <subcellularLocation>
        <location evidence="1">Cytoplasm</location>
        <location evidence="1">Cytoskeleton</location>
        <location evidence="1">Microtubule organizing center</location>
        <location evidence="1">Centrosome</location>
        <location evidence="1">Centriole</location>
    </subcellularLocation>
</comment>
<proteinExistence type="inferred from homology"/>
<evidence type="ECO:0000313" key="9">
    <source>
        <dbReference type="EMBL" id="VBB30832.1"/>
    </source>
</evidence>
<dbReference type="EMBL" id="UPTC01001012">
    <property type="protein sequence ID" value="VBB30832.1"/>
    <property type="molecule type" value="Genomic_DNA"/>
</dbReference>
<dbReference type="Pfam" id="PF15311">
    <property type="entry name" value="HYLS1_C"/>
    <property type="match status" value="1"/>
</dbReference>
<evidence type="ECO:0000256" key="6">
    <source>
        <dbReference type="ARBA" id="ARBA00023212"/>
    </source>
</evidence>
<dbReference type="OrthoDB" id="6343432at2759"/>
<dbReference type="STRING" id="6277.A0A498SLI0"/>
<organism evidence="9 10">
    <name type="scientific">Acanthocheilonema viteae</name>
    <name type="common">Filarial nematode worm</name>
    <name type="synonym">Dipetalonema viteae</name>
    <dbReference type="NCBI Taxonomy" id="6277"/>
    <lineage>
        <taxon>Eukaryota</taxon>
        <taxon>Metazoa</taxon>
        <taxon>Ecdysozoa</taxon>
        <taxon>Nematoda</taxon>
        <taxon>Chromadorea</taxon>
        <taxon>Rhabditida</taxon>
        <taxon>Spirurina</taxon>
        <taxon>Spiruromorpha</taxon>
        <taxon>Filarioidea</taxon>
        <taxon>Onchocercidae</taxon>
        <taxon>Acanthocheilonema</taxon>
    </lineage>
</organism>
<evidence type="ECO:0000256" key="2">
    <source>
        <dbReference type="ARBA" id="ARBA00004138"/>
    </source>
</evidence>
<keyword evidence="6" id="KW-0206">Cytoskeleton</keyword>
<feature type="domain" description="Centriolar and ciliogenesis-associated protein HYLS1 C-terminal" evidence="8">
    <location>
        <begin position="223"/>
        <end position="269"/>
    </location>
</feature>
<comment type="similarity">
    <text evidence="3">Belongs to the HYLS1 family.</text>
</comment>